<protein>
    <submittedName>
        <fullName evidence="2">Uncharacterized protein</fullName>
    </submittedName>
</protein>
<comment type="caution">
    <text evidence="2">The sequence shown here is derived from an EMBL/GenBank/DDBJ whole genome shotgun (WGS) entry which is preliminary data.</text>
</comment>
<dbReference type="AlphaFoldDB" id="A0AAN8JDU8"/>
<gene>
    <name evidence="2" type="ORF">SNE40_017414</name>
</gene>
<sequence>MGDDYVPTMLQRFTMCFKSVKTNIEESHLKNKYLYDQRAKIGNFEIGDPVFYFNPARSKGTSSKLHLKWHPFYRIIEQTSPVNFKIRHQVTGKTKLVLSENLRPAHPDDSWKIEETNPTSVLNKMKTSKNVSRQQPVRKAKIVGENIDEPHPRPDLDDIPMEFDETPGDIIDEDSGIPDGIDVGHPSGIIADSVPYLDSHLNSYHDSDSESSSSDSSWESDDSLPLVEYVTTNRKRHISQDSDPDIKKPKFNIIRAISEMLHAVWSLPGGTRF</sequence>
<evidence type="ECO:0000313" key="3">
    <source>
        <dbReference type="Proteomes" id="UP001347796"/>
    </source>
</evidence>
<reference evidence="2 3" key="1">
    <citation type="submission" date="2024-01" db="EMBL/GenBank/DDBJ databases">
        <title>The genome of the rayed Mediterranean limpet Patella caerulea (Linnaeus, 1758).</title>
        <authorList>
            <person name="Anh-Thu Weber A."/>
            <person name="Halstead-Nussloch G."/>
        </authorList>
    </citation>
    <scope>NUCLEOTIDE SEQUENCE [LARGE SCALE GENOMIC DNA]</scope>
    <source>
        <strain evidence="2">AATW-2023a</strain>
        <tissue evidence="2">Whole specimen</tissue>
    </source>
</reference>
<accession>A0AAN8JDU8</accession>
<name>A0AAN8JDU8_PATCE</name>
<dbReference type="EMBL" id="JAZGQO010000011">
    <property type="protein sequence ID" value="KAK6174069.1"/>
    <property type="molecule type" value="Genomic_DNA"/>
</dbReference>
<evidence type="ECO:0000313" key="2">
    <source>
        <dbReference type="EMBL" id="KAK6174069.1"/>
    </source>
</evidence>
<evidence type="ECO:0000256" key="1">
    <source>
        <dbReference type="SAM" id="MobiDB-lite"/>
    </source>
</evidence>
<dbReference type="Proteomes" id="UP001347796">
    <property type="component" value="Unassembled WGS sequence"/>
</dbReference>
<feature type="region of interest" description="Disordered" evidence="1">
    <location>
        <begin position="201"/>
        <end position="222"/>
    </location>
</feature>
<proteinExistence type="predicted"/>
<organism evidence="2 3">
    <name type="scientific">Patella caerulea</name>
    <name type="common">Rayed Mediterranean limpet</name>
    <dbReference type="NCBI Taxonomy" id="87958"/>
    <lineage>
        <taxon>Eukaryota</taxon>
        <taxon>Metazoa</taxon>
        <taxon>Spiralia</taxon>
        <taxon>Lophotrochozoa</taxon>
        <taxon>Mollusca</taxon>
        <taxon>Gastropoda</taxon>
        <taxon>Patellogastropoda</taxon>
        <taxon>Patelloidea</taxon>
        <taxon>Patellidae</taxon>
        <taxon>Patella</taxon>
    </lineage>
</organism>
<keyword evidence="3" id="KW-1185">Reference proteome</keyword>